<dbReference type="InterPro" id="IPR050194">
    <property type="entry name" value="Glycosyltransferase_grp1"/>
</dbReference>
<feature type="domain" description="Glycosyl transferase family 1" evidence="1">
    <location>
        <begin position="204"/>
        <end position="345"/>
    </location>
</feature>
<reference evidence="3 4" key="1">
    <citation type="journal article" date="2016" name="Nat. Commun.">
        <title>Thousands of microbial genomes shed light on interconnected biogeochemical processes in an aquifer system.</title>
        <authorList>
            <person name="Anantharaman K."/>
            <person name="Brown C.T."/>
            <person name="Hug L.A."/>
            <person name="Sharon I."/>
            <person name="Castelle C.J."/>
            <person name="Probst A.J."/>
            <person name="Thomas B.C."/>
            <person name="Singh A."/>
            <person name="Wilkins M.J."/>
            <person name="Karaoz U."/>
            <person name="Brodie E.L."/>
            <person name="Williams K.H."/>
            <person name="Hubbard S.S."/>
            <person name="Banfield J.F."/>
        </authorList>
    </citation>
    <scope>NUCLEOTIDE SEQUENCE [LARGE SCALE GENOMIC DNA]</scope>
</reference>
<dbReference type="InterPro" id="IPR001296">
    <property type="entry name" value="Glyco_trans_1"/>
</dbReference>
<evidence type="ECO:0000259" key="2">
    <source>
        <dbReference type="Pfam" id="PF13439"/>
    </source>
</evidence>
<feature type="domain" description="Glycosyltransferase subfamily 4-like N-terminal" evidence="2">
    <location>
        <begin position="87"/>
        <end position="193"/>
    </location>
</feature>
<dbReference type="AlphaFoldDB" id="A0A1F6P9C4"/>
<protein>
    <recommendedName>
        <fullName evidence="5">Glycosyl transferase family 1 domain-containing protein</fullName>
    </recommendedName>
</protein>
<sequence length="375" mass="42883">MKIATNVHRDAFGGITISNLALFDWLADKSEIIVGIEIVSARHILGPAIFRHYLPSFFKHHIISGLDILPRFSWEKMINPRKKWSILIETAKEVLRDEAVDIVLINGTYSMPWILAQAAHELGIPIVLRYAGILQREVSHKNFFIRNRLLQYEKWLATVASHIIFPSDLCRKVVENEIINGQVKKWSIIPNPVKKCKYSLLRRNGRYTLAAIGRWTPIKNFQAFIALHQELLQQEWQHRAIMVTSRWDEKFGIPEAVERKNPMSHEDLLKFYRSVDLVVIASHFETFCNVAAEALVCGTSVLVSKNVGISEILIKAGLKRMVIDSFDSPVKVAEAVKRISKKRMSAREVKLVASLLDSQIIHQRIVDVLNKVIKS</sequence>
<dbReference type="STRING" id="1798705.A2563_03820"/>
<dbReference type="CDD" id="cd03801">
    <property type="entry name" value="GT4_PimA-like"/>
    <property type="match status" value="1"/>
</dbReference>
<gene>
    <name evidence="3" type="ORF">A2563_03820</name>
</gene>
<evidence type="ECO:0000259" key="1">
    <source>
        <dbReference type="Pfam" id="PF00534"/>
    </source>
</evidence>
<dbReference type="Gene3D" id="3.40.50.2000">
    <property type="entry name" value="Glycogen Phosphorylase B"/>
    <property type="match status" value="2"/>
</dbReference>
<evidence type="ECO:0000313" key="3">
    <source>
        <dbReference type="EMBL" id="OGH92769.1"/>
    </source>
</evidence>
<accession>A0A1F6P9C4</accession>
<name>A0A1F6P9C4_9BACT</name>
<dbReference type="PANTHER" id="PTHR45947:SF3">
    <property type="entry name" value="SULFOQUINOVOSYL TRANSFERASE SQD2"/>
    <property type="match status" value="1"/>
</dbReference>
<dbReference type="PANTHER" id="PTHR45947">
    <property type="entry name" value="SULFOQUINOVOSYL TRANSFERASE SQD2"/>
    <property type="match status" value="1"/>
</dbReference>
<proteinExistence type="predicted"/>
<evidence type="ECO:0008006" key="5">
    <source>
        <dbReference type="Google" id="ProtNLM"/>
    </source>
</evidence>
<dbReference type="Pfam" id="PF13439">
    <property type="entry name" value="Glyco_transf_4"/>
    <property type="match status" value="1"/>
</dbReference>
<evidence type="ECO:0000313" key="4">
    <source>
        <dbReference type="Proteomes" id="UP000176634"/>
    </source>
</evidence>
<dbReference type="SUPFAM" id="SSF53756">
    <property type="entry name" value="UDP-Glycosyltransferase/glycogen phosphorylase"/>
    <property type="match status" value="1"/>
</dbReference>
<organism evidence="3 4">
    <name type="scientific">Candidatus Magasanikbacteria bacterium RIFOXYD1_FULL_40_23</name>
    <dbReference type="NCBI Taxonomy" id="1798705"/>
    <lineage>
        <taxon>Bacteria</taxon>
        <taxon>Candidatus Magasanikiibacteriota</taxon>
    </lineage>
</organism>
<dbReference type="GO" id="GO:0016757">
    <property type="term" value="F:glycosyltransferase activity"/>
    <property type="evidence" value="ECO:0007669"/>
    <property type="project" value="InterPro"/>
</dbReference>
<dbReference type="Proteomes" id="UP000176634">
    <property type="component" value="Unassembled WGS sequence"/>
</dbReference>
<dbReference type="Pfam" id="PF00534">
    <property type="entry name" value="Glycos_transf_1"/>
    <property type="match status" value="1"/>
</dbReference>
<comment type="caution">
    <text evidence="3">The sequence shown here is derived from an EMBL/GenBank/DDBJ whole genome shotgun (WGS) entry which is preliminary data.</text>
</comment>
<dbReference type="InterPro" id="IPR028098">
    <property type="entry name" value="Glyco_trans_4-like_N"/>
</dbReference>
<dbReference type="EMBL" id="MFRA01000005">
    <property type="protein sequence ID" value="OGH92769.1"/>
    <property type="molecule type" value="Genomic_DNA"/>
</dbReference>